<evidence type="ECO:0000256" key="2">
    <source>
        <dbReference type="ARBA" id="ARBA00012438"/>
    </source>
</evidence>
<accession>A0A7W7T7V2</accession>
<keyword evidence="7" id="KW-0067">ATP-binding</keyword>
<evidence type="ECO:0000256" key="9">
    <source>
        <dbReference type="SAM" id="Phobius"/>
    </source>
</evidence>
<dbReference type="Pfam" id="PF13796">
    <property type="entry name" value="Sensor"/>
    <property type="match status" value="1"/>
</dbReference>
<dbReference type="AlphaFoldDB" id="A0A7W7T7V2"/>
<dbReference type="RefSeq" id="WP_184673514.1">
    <property type="nucleotide sequence ID" value="NZ_BAABAI010000041.1"/>
</dbReference>
<name>A0A7W7T7V2_9PSEU</name>
<feature type="transmembrane region" description="Helical" evidence="9">
    <location>
        <begin position="106"/>
        <end position="130"/>
    </location>
</feature>
<dbReference type="InterPro" id="IPR050482">
    <property type="entry name" value="Sensor_HK_TwoCompSys"/>
</dbReference>
<keyword evidence="3" id="KW-0597">Phosphoprotein</keyword>
<organism evidence="12 13">
    <name type="scientific">Saccharothrix violaceirubra</name>
    <dbReference type="NCBI Taxonomy" id="413306"/>
    <lineage>
        <taxon>Bacteria</taxon>
        <taxon>Bacillati</taxon>
        <taxon>Actinomycetota</taxon>
        <taxon>Actinomycetes</taxon>
        <taxon>Pseudonocardiales</taxon>
        <taxon>Pseudonocardiaceae</taxon>
        <taxon>Saccharothrix</taxon>
    </lineage>
</organism>
<comment type="catalytic activity">
    <reaction evidence="1">
        <text>ATP + protein L-histidine = ADP + protein N-phospho-L-histidine.</text>
        <dbReference type="EC" id="2.7.13.3"/>
    </reaction>
</comment>
<dbReference type="GO" id="GO:0000155">
    <property type="term" value="F:phosphorelay sensor kinase activity"/>
    <property type="evidence" value="ECO:0007669"/>
    <property type="project" value="InterPro"/>
</dbReference>
<evidence type="ECO:0000256" key="7">
    <source>
        <dbReference type="ARBA" id="ARBA00022840"/>
    </source>
</evidence>
<evidence type="ECO:0000313" key="13">
    <source>
        <dbReference type="Proteomes" id="UP000542674"/>
    </source>
</evidence>
<comment type="caution">
    <text evidence="12">The sequence shown here is derived from an EMBL/GenBank/DDBJ whole genome shotgun (WGS) entry which is preliminary data.</text>
</comment>
<keyword evidence="8" id="KW-0902">Two-component regulatory system</keyword>
<dbReference type="InterPro" id="IPR011712">
    <property type="entry name" value="Sig_transdc_His_kin_sub3_dim/P"/>
</dbReference>
<dbReference type="CDD" id="cd16917">
    <property type="entry name" value="HATPase_UhpB-NarQ-NarX-like"/>
    <property type="match status" value="1"/>
</dbReference>
<keyword evidence="9" id="KW-1133">Transmembrane helix</keyword>
<dbReference type="InterPro" id="IPR025828">
    <property type="entry name" value="Put_sensor_dom"/>
</dbReference>
<evidence type="ECO:0000256" key="1">
    <source>
        <dbReference type="ARBA" id="ARBA00000085"/>
    </source>
</evidence>
<keyword evidence="6 12" id="KW-0418">Kinase</keyword>
<dbReference type="Proteomes" id="UP000542674">
    <property type="component" value="Unassembled WGS sequence"/>
</dbReference>
<dbReference type="GO" id="GO:0016020">
    <property type="term" value="C:membrane"/>
    <property type="evidence" value="ECO:0007669"/>
    <property type="project" value="InterPro"/>
</dbReference>
<evidence type="ECO:0000259" key="11">
    <source>
        <dbReference type="Pfam" id="PF13796"/>
    </source>
</evidence>
<keyword evidence="4" id="KW-0808">Transferase</keyword>
<gene>
    <name evidence="12" type="ORF">F4559_005558</name>
</gene>
<keyword evidence="5" id="KW-0547">Nucleotide-binding</keyword>
<dbReference type="EMBL" id="JACHJS010000001">
    <property type="protein sequence ID" value="MBB4968199.1"/>
    <property type="molecule type" value="Genomic_DNA"/>
</dbReference>
<dbReference type="InterPro" id="IPR036890">
    <property type="entry name" value="HATPase_C_sf"/>
</dbReference>
<evidence type="ECO:0000259" key="10">
    <source>
        <dbReference type="Pfam" id="PF07730"/>
    </source>
</evidence>
<feature type="domain" description="Signal transduction histidine kinase subgroup 3 dimerisation and phosphoacceptor" evidence="10">
    <location>
        <begin position="226"/>
        <end position="292"/>
    </location>
</feature>
<keyword evidence="9" id="KW-0472">Membrane</keyword>
<evidence type="ECO:0000256" key="3">
    <source>
        <dbReference type="ARBA" id="ARBA00022553"/>
    </source>
</evidence>
<dbReference type="GO" id="GO:0046983">
    <property type="term" value="F:protein dimerization activity"/>
    <property type="evidence" value="ECO:0007669"/>
    <property type="project" value="InterPro"/>
</dbReference>
<proteinExistence type="predicted"/>
<evidence type="ECO:0000313" key="12">
    <source>
        <dbReference type="EMBL" id="MBB4968199.1"/>
    </source>
</evidence>
<dbReference type="Gene3D" id="1.20.5.1930">
    <property type="match status" value="1"/>
</dbReference>
<dbReference type="Gene3D" id="3.30.565.10">
    <property type="entry name" value="Histidine kinase-like ATPase, C-terminal domain"/>
    <property type="match status" value="1"/>
</dbReference>
<evidence type="ECO:0000256" key="6">
    <source>
        <dbReference type="ARBA" id="ARBA00022777"/>
    </source>
</evidence>
<evidence type="ECO:0000256" key="8">
    <source>
        <dbReference type="ARBA" id="ARBA00023012"/>
    </source>
</evidence>
<keyword evidence="9" id="KW-0812">Transmembrane</keyword>
<sequence length="416" mass="44080">MTTARTGPDIARISGYFLLNLVSGIFWFSLLTSLLATSMGLLVVWIGFPLLALTLMLARTAAGVERAWLRPTLGIAIESPYRPIPEGSVIVRTRAMMTDPATWRDLLYWVVMLPLGIIEFALVVALWPAVLSLVTFPVYQQWLPGNLEITLGADVYTIDSFGEAVPVSVVGIVLGILLLPLLRGLARGHAALAKSLLGPSRNEKLVAETERLSASRARGVEAAEAERRRIERDLHDGAQQRLVAVAMGLGRARGKMESDPDAAAALIAEAHADAKLAISELRDLARGIYPSVLGDRGLDAALSSLAAKCPIPVTVSVEVDPRPPTAVESTAYFTVAESLTNIAKHSGATQADVKVTRTENSVVVEVTDNGHGGAEVRQGGGLAGLADRAATIDGVVVVVSPVGGPTVIRTELPCAW</sequence>
<keyword evidence="13" id="KW-1185">Reference proteome</keyword>
<dbReference type="SUPFAM" id="SSF55874">
    <property type="entry name" value="ATPase domain of HSP90 chaperone/DNA topoisomerase II/histidine kinase"/>
    <property type="match status" value="1"/>
</dbReference>
<feature type="transmembrane region" description="Helical" evidence="9">
    <location>
        <begin position="42"/>
        <end position="62"/>
    </location>
</feature>
<protein>
    <recommendedName>
        <fullName evidence="2">histidine kinase</fullName>
        <ecNumber evidence="2">2.7.13.3</ecNumber>
    </recommendedName>
</protein>
<reference evidence="12 13" key="1">
    <citation type="submission" date="2020-08" db="EMBL/GenBank/DDBJ databases">
        <title>Sequencing the genomes of 1000 actinobacteria strains.</title>
        <authorList>
            <person name="Klenk H.-P."/>
        </authorList>
    </citation>
    <scope>NUCLEOTIDE SEQUENCE [LARGE SCALE GENOMIC DNA]</scope>
    <source>
        <strain evidence="12 13">DSM 45084</strain>
    </source>
</reference>
<dbReference type="PANTHER" id="PTHR24421:SF10">
    <property type="entry name" value="NITRATE_NITRITE SENSOR PROTEIN NARQ"/>
    <property type="match status" value="1"/>
</dbReference>
<feature type="domain" description="Putative sensor" evidence="11">
    <location>
        <begin position="16"/>
        <end position="197"/>
    </location>
</feature>
<dbReference type="EC" id="2.7.13.3" evidence="2"/>
<evidence type="ECO:0000256" key="4">
    <source>
        <dbReference type="ARBA" id="ARBA00022679"/>
    </source>
</evidence>
<dbReference type="Pfam" id="PF07730">
    <property type="entry name" value="HisKA_3"/>
    <property type="match status" value="1"/>
</dbReference>
<feature type="transmembrane region" description="Helical" evidence="9">
    <location>
        <begin position="15"/>
        <end position="36"/>
    </location>
</feature>
<feature type="transmembrane region" description="Helical" evidence="9">
    <location>
        <begin position="164"/>
        <end position="182"/>
    </location>
</feature>
<dbReference type="GO" id="GO:0005524">
    <property type="term" value="F:ATP binding"/>
    <property type="evidence" value="ECO:0007669"/>
    <property type="project" value="UniProtKB-KW"/>
</dbReference>
<dbReference type="PANTHER" id="PTHR24421">
    <property type="entry name" value="NITRATE/NITRITE SENSOR PROTEIN NARX-RELATED"/>
    <property type="match status" value="1"/>
</dbReference>
<evidence type="ECO:0000256" key="5">
    <source>
        <dbReference type="ARBA" id="ARBA00022741"/>
    </source>
</evidence>